<organism evidence="2 3">
    <name type="scientific">Candidatus Comchoanobacter bicostacola</name>
    <dbReference type="NCBI Taxonomy" id="2919598"/>
    <lineage>
        <taxon>Bacteria</taxon>
        <taxon>Pseudomonadati</taxon>
        <taxon>Pseudomonadota</taxon>
        <taxon>Gammaproteobacteria</taxon>
        <taxon>Candidatus Comchoanobacterales</taxon>
        <taxon>Candidatus Comchoanobacteraceae</taxon>
        <taxon>Candidatus Comchoanobacter</taxon>
    </lineage>
</organism>
<feature type="region of interest" description="Disordered" evidence="1">
    <location>
        <begin position="374"/>
        <end position="414"/>
    </location>
</feature>
<dbReference type="Proteomes" id="UP001055955">
    <property type="component" value="Chromosome"/>
</dbReference>
<reference evidence="2 3" key="1">
    <citation type="journal article" date="2022" name="Nat. Microbiol.">
        <title>The microbiome of a bacterivorous marine choanoflagellate contains a resource-demanding obligate bacterial associate.</title>
        <authorList>
            <person name="Needham D.M."/>
            <person name="Poirier C."/>
            <person name="Bachy C."/>
            <person name="George E.E."/>
            <person name="Wilken S."/>
            <person name="Yung C.C.M."/>
            <person name="Limardo A.J."/>
            <person name="Morando M."/>
            <person name="Sudek L."/>
            <person name="Malmstrom R.R."/>
            <person name="Keeling P.J."/>
            <person name="Santoro A.E."/>
            <person name="Worden A.Z."/>
        </authorList>
    </citation>
    <scope>NUCLEOTIDE SEQUENCE [LARGE SCALE GENOMIC DNA]</scope>
    <source>
        <strain evidence="2 3">Comchoano-1</strain>
    </source>
</reference>
<evidence type="ECO:0000313" key="2">
    <source>
        <dbReference type="EMBL" id="UTC24556.1"/>
    </source>
</evidence>
<sequence>MNKVPALGTTNNCLLHSFILVTAINLRNGSSNQDTGKAIQSLTRAYNDYYTPAKDEAFIESLLGTSDSQTIQLILGHPLRLFMKKSEKVRGMSYYKGDPEWMPVEPAPVPEFPADNEDISDSFIPTLLGLLGIKSIRIAANDGDQQSEDQQSELSTTDLLDATLNREPELILHNNGSHWDIMTSKTRLPEPNDERQSEISKRSTSDEQGELPDDLKEVYERLITNRDSRGLSGLEKGIVTELEAIEHLDRCKKLFDSQKKAFDTLRCRYIGVGTNGAKTEVKAEVLGQDSLVTDIVTKKLLDACKAVRDTIMRQDDTNEYKQLLTAMKHTAAPVGGSPAEPAVKQKKPASFWKKIILFIKWIFHILSGKTQGQSWKTYRDKYQPRSSETLKGDSDPRAESKSGNATRPIRPPAP</sequence>
<feature type="compositionally biased region" description="Basic and acidic residues" evidence="1">
    <location>
        <begin position="377"/>
        <end position="400"/>
    </location>
</feature>
<protein>
    <submittedName>
        <fullName evidence="2">Uncharacterized protein</fullName>
    </submittedName>
</protein>
<proteinExistence type="predicted"/>
<evidence type="ECO:0000256" key="1">
    <source>
        <dbReference type="SAM" id="MobiDB-lite"/>
    </source>
</evidence>
<dbReference type="RefSeq" id="WP_258568340.1">
    <property type="nucleotide sequence ID" value="NZ_CP092900.1"/>
</dbReference>
<keyword evidence="3" id="KW-1185">Reference proteome</keyword>
<evidence type="ECO:0000313" key="3">
    <source>
        <dbReference type="Proteomes" id="UP001055955"/>
    </source>
</evidence>
<feature type="region of interest" description="Disordered" evidence="1">
    <location>
        <begin position="182"/>
        <end position="213"/>
    </location>
</feature>
<dbReference type="EMBL" id="CP092900">
    <property type="protein sequence ID" value="UTC24556.1"/>
    <property type="molecule type" value="Genomic_DNA"/>
</dbReference>
<gene>
    <name evidence="2" type="ORF">MMH89_00035</name>
</gene>
<feature type="compositionally biased region" description="Basic and acidic residues" evidence="1">
    <location>
        <begin position="187"/>
        <end position="205"/>
    </location>
</feature>
<name>A0ABY5DIZ6_9GAMM</name>
<accession>A0ABY5DIZ6</accession>